<protein>
    <submittedName>
        <fullName evidence="1">Uncharacterized protein</fullName>
    </submittedName>
</protein>
<proteinExistence type="predicted"/>
<gene>
    <name evidence="1" type="ORF">L2737_04875</name>
</gene>
<evidence type="ECO:0000313" key="1">
    <source>
        <dbReference type="EMBL" id="MCL1044667.1"/>
    </source>
</evidence>
<sequence>MSLRGHGTLAAAGVIISELNTDINLSNCTFINKHITVKSSSTSTYTLELAAVELIAPLLSSGLVDVIDSHICLGETTKSETVVDEVVVDNAAQLDNAKQTTNFNGYLIFHSPVKKLLSFLMLMKKV</sequence>
<dbReference type="RefSeq" id="WP_248954961.1">
    <property type="nucleotide sequence ID" value="NZ_JAKIKU010000002.1"/>
</dbReference>
<comment type="caution">
    <text evidence="1">The sequence shown here is derived from an EMBL/GenBank/DDBJ whole genome shotgun (WGS) entry which is preliminary data.</text>
</comment>
<accession>A0ABT0KLF9</accession>
<organism evidence="1 2">
    <name type="scientific">Shewanella electrodiphila</name>
    <dbReference type="NCBI Taxonomy" id="934143"/>
    <lineage>
        <taxon>Bacteria</taxon>
        <taxon>Pseudomonadati</taxon>
        <taxon>Pseudomonadota</taxon>
        <taxon>Gammaproteobacteria</taxon>
        <taxon>Alteromonadales</taxon>
        <taxon>Shewanellaceae</taxon>
        <taxon>Shewanella</taxon>
    </lineage>
</organism>
<evidence type="ECO:0000313" key="2">
    <source>
        <dbReference type="Proteomes" id="UP001202134"/>
    </source>
</evidence>
<reference evidence="1 2" key="1">
    <citation type="submission" date="2022-01" db="EMBL/GenBank/DDBJ databases">
        <title>Whole genome-based taxonomy of the Shewanellaceae.</title>
        <authorList>
            <person name="Martin-Rodriguez A.J."/>
        </authorList>
    </citation>
    <scope>NUCLEOTIDE SEQUENCE [LARGE SCALE GENOMIC DNA]</scope>
    <source>
        <strain evidence="1 2">DSM 24955</strain>
    </source>
</reference>
<name>A0ABT0KLF9_9GAMM</name>
<keyword evidence="2" id="KW-1185">Reference proteome</keyword>
<dbReference type="Proteomes" id="UP001202134">
    <property type="component" value="Unassembled WGS sequence"/>
</dbReference>
<dbReference type="EMBL" id="JAKIKU010000002">
    <property type="protein sequence ID" value="MCL1044667.1"/>
    <property type="molecule type" value="Genomic_DNA"/>
</dbReference>